<proteinExistence type="predicted"/>
<reference evidence="1 2" key="1">
    <citation type="journal article" date="2019" name="Commun. Biol.">
        <title>The bagworm genome reveals a unique fibroin gene that provides high tensile strength.</title>
        <authorList>
            <person name="Kono N."/>
            <person name="Nakamura H."/>
            <person name="Ohtoshi R."/>
            <person name="Tomita M."/>
            <person name="Numata K."/>
            <person name="Arakawa K."/>
        </authorList>
    </citation>
    <scope>NUCLEOTIDE SEQUENCE [LARGE SCALE GENOMIC DNA]</scope>
</reference>
<comment type="caution">
    <text evidence="1">The sequence shown here is derived from an EMBL/GenBank/DDBJ whole genome shotgun (WGS) entry which is preliminary data.</text>
</comment>
<dbReference type="AlphaFoldDB" id="A0A4C1WPZ7"/>
<protein>
    <submittedName>
        <fullName evidence="1">Uncharacterized protein</fullName>
    </submittedName>
</protein>
<organism evidence="1 2">
    <name type="scientific">Eumeta variegata</name>
    <name type="common">Bagworm moth</name>
    <name type="synonym">Eumeta japonica</name>
    <dbReference type="NCBI Taxonomy" id="151549"/>
    <lineage>
        <taxon>Eukaryota</taxon>
        <taxon>Metazoa</taxon>
        <taxon>Ecdysozoa</taxon>
        <taxon>Arthropoda</taxon>
        <taxon>Hexapoda</taxon>
        <taxon>Insecta</taxon>
        <taxon>Pterygota</taxon>
        <taxon>Neoptera</taxon>
        <taxon>Endopterygota</taxon>
        <taxon>Lepidoptera</taxon>
        <taxon>Glossata</taxon>
        <taxon>Ditrysia</taxon>
        <taxon>Tineoidea</taxon>
        <taxon>Psychidae</taxon>
        <taxon>Oiketicinae</taxon>
        <taxon>Eumeta</taxon>
    </lineage>
</organism>
<gene>
    <name evidence="1" type="ORF">EVAR_4692_1</name>
</gene>
<evidence type="ECO:0000313" key="1">
    <source>
        <dbReference type="EMBL" id="GBP52409.1"/>
    </source>
</evidence>
<dbReference type="Proteomes" id="UP000299102">
    <property type="component" value="Unassembled WGS sequence"/>
</dbReference>
<sequence>MTLLCTSVLKFTDNHLTTIVSDSEFMIVNIVLHRSLGPDSKSDHFGRDRWLDSLSAAVEGIQGKEKGKNADHRKDGMMTLEKWQVRCGTEWLNIDQNGKGWRRPLPIGKQIFRKSPNNKF</sequence>
<name>A0A4C1WPZ7_EUMVA</name>
<dbReference type="EMBL" id="BGZK01000602">
    <property type="protein sequence ID" value="GBP52409.1"/>
    <property type="molecule type" value="Genomic_DNA"/>
</dbReference>
<accession>A0A4C1WPZ7</accession>
<keyword evidence="2" id="KW-1185">Reference proteome</keyword>
<evidence type="ECO:0000313" key="2">
    <source>
        <dbReference type="Proteomes" id="UP000299102"/>
    </source>
</evidence>